<proteinExistence type="predicted"/>
<dbReference type="OrthoDB" id="3673419at2"/>
<evidence type="ECO:0008006" key="4">
    <source>
        <dbReference type="Google" id="ProtNLM"/>
    </source>
</evidence>
<accession>A0A1H9WFR5</accession>
<feature type="signal peptide" evidence="1">
    <location>
        <begin position="1"/>
        <end position="22"/>
    </location>
</feature>
<keyword evidence="1" id="KW-0732">Signal</keyword>
<evidence type="ECO:0000256" key="1">
    <source>
        <dbReference type="SAM" id="SignalP"/>
    </source>
</evidence>
<name>A0A1H9WFR5_9PSEU</name>
<sequence>MRVAALCAAVITVLAAAAPAQAQTGCVWRPTDLPLPADATSGQMSAASPDGRYFAGKEEDGGLLLWQDRQLIELAGTEGASLAHGVNGSGHVISNDSTGAFVHRDGTKQYLPVPAGRRASVRDINELGDVLGYLDGGSPAIVWKAANPGTYELIATANPVAIDDEGRIAFRSGVIRSADGTTVQIAGYPAVQLEKFQGGRVVGRVDRAFDSLREWSLTGAVVRDYKIMPSSPLGINRDGLLLSAYFKRGVVGNTYGTWLNGTFVGDLEPEARVYAVTDTGVVAGFRQWRAEDDFWGPSTWACS</sequence>
<dbReference type="AlphaFoldDB" id="A0A1H9WFR5"/>
<dbReference type="EMBL" id="FOFT01000011">
    <property type="protein sequence ID" value="SES32621.1"/>
    <property type="molecule type" value="Genomic_DNA"/>
</dbReference>
<organism evidence="2 3">
    <name type="scientific">Lentzea flaviverrucosa</name>
    <dbReference type="NCBI Taxonomy" id="200379"/>
    <lineage>
        <taxon>Bacteria</taxon>
        <taxon>Bacillati</taxon>
        <taxon>Actinomycetota</taxon>
        <taxon>Actinomycetes</taxon>
        <taxon>Pseudonocardiales</taxon>
        <taxon>Pseudonocardiaceae</taxon>
        <taxon>Lentzea</taxon>
    </lineage>
</organism>
<feature type="chain" id="PRO_5011486405" description="WG containing repeat-containing protein" evidence="1">
    <location>
        <begin position="23"/>
        <end position="303"/>
    </location>
</feature>
<gene>
    <name evidence="2" type="ORF">SAMN05216195_111303</name>
</gene>
<evidence type="ECO:0000313" key="2">
    <source>
        <dbReference type="EMBL" id="SES32621.1"/>
    </source>
</evidence>
<keyword evidence="3" id="KW-1185">Reference proteome</keyword>
<dbReference type="RefSeq" id="WP_114773816.1">
    <property type="nucleotide sequence ID" value="NZ_FOFT01000011.1"/>
</dbReference>
<protein>
    <recommendedName>
        <fullName evidence="4">WG containing repeat-containing protein</fullName>
    </recommendedName>
</protein>
<reference evidence="3" key="1">
    <citation type="submission" date="2016-10" db="EMBL/GenBank/DDBJ databases">
        <authorList>
            <person name="Varghese N."/>
            <person name="Submissions S."/>
        </authorList>
    </citation>
    <scope>NUCLEOTIDE SEQUENCE [LARGE SCALE GENOMIC DNA]</scope>
    <source>
        <strain evidence="3">CGMCC 4.578</strain>
    </source>
</reference>
<dbReference type="Proteomes" id="UP000199028">
    <property type="component" value="Unassembled WGS sequence"/>
</dbReference>
<evidence type="ECO:0000313" key="3">
    <source>
        <dbReference type="Proteomes" id="UP000199028"/>
    </source>
</evidence>